<sequence>MKTIDEIRHENLLLLIGKFGTVQALANAVGKSHAQISQLKTRAVHSATGKPRTIGDDLARTFEQRCDLPLGWFDNPHTSIDAEGPDHHQQQSTPAPLDLPQRSAHPDPHIRKAIAILEGLDREGRIEALGAIKVVAASHHRTASRSAG</sequence>
<evidence type="ECO:0008006" key="4">
    <source>
        <dbReference type="Google" id="ProtNLM"/>
    </source>
</evidence>
<name>A0ABN4TFM3_9BURK</name>
<evidence type="ECO:0000313" key="3">
    <source>
        <dbReference type="Proteomes" id="UP000177515"/>
    </source>
</evidence>
<evidence type="ECO:0000313" key="2">
    <source>
        <dbReference type="EMBL" id="AOZ05947.1"/>
    </source>
</evidence>
<gene>
    <name evidence="2" type="ORF">BKK80_08995</name>
</gene>
<accession>A0ABN4TFM3</accession>
<keyword evidence="3" id="KW-1185">Reference proteome</keyword>
<proteinExistence type="predicted"/>
<dbReference type="Proteomes" id="UP000177515">
    <property type="component" value="Chromosome 1"/>
</dbReference>
<dbReference type="RefSeq" id="WP_071069107.1">
    <property type="nucleotide sequence ID" value="NZ_CP017754.1"/>
</dbReference>
<organism evidence="2 3">
    <name type="scientific">Cupriavidus malaysiensis</name>
    <dbReference type="NCBI Taxonomy" id="367825"/>
    <lineage>
        <taxon>Bacteria</taxon>
        <taxon>Pseudomonadati</taxon>
        <taxon>Pseudomonadota</taxon>
        <taxon>Betaproteobacteria</taxon>
        <taxon>Burkholderiales</taxon>
        <taxon>Burkholderiaceae</taxon>
        <taxon>Cupriavidus</taxon>
    </lineage>
</organism>
<dbReference type="EMBL" id="CP017754">
    <property type="protein sequence ID" value="AOZ05947.1"/>
    <property type="molecule type" value="Genomic_DNA"/>
</dbReference>
<protein>
    <recommendedName>
        <fullName evidence="4">XRE family transcriptional regulator</fullName>
    </recommendedName>
</protein>
<feature type="region of interest" description="Disordered" evidence="1">
    <location>
        <begin position="74"/>
        <end position="106"/>
    </location>
</feature>
<evidence type="ECO:0000256" key="1">
    <source>
        <dbReference type="SAM" id="MobiDB-lite"/>
    </source>
</evidence>
<reference evidence="2 3" key="1">
    <citation type="submission" date="2016-10" db="EMBL/GenBank/DDBJ databases">
        <title>Complete genome sequences of three Cupriavidus strains isolated from various Malaysian environments.</title>
        <authorList>
            <person name="Abdullah A.A.-A."/>
            <person name="Shafie N.A.H."/>
            <person name="Lau N.S."/>
        </authorList>
    </citation>
    <scope>NUCLEOTIDE SEQUENCE [LARGE SCALE GENOMIC DNA]</scope>
    <source>
        <strain evidence="2 3">USMAA1020</strain>
    </source>
</reference>